<comment type="subcellular location">
    <subcellularLocation>
        <location evidence="2">Nucleus</location>
    </subcellularLocation>
</comment>
<evidence type="ECO:0000313" key="5">
    <source>
        <dbReference type="EMBL" id="RNF11912.1"/>
    </source>
</evidence>
<proteinExistence type="predicted"/>
<evidence type="ECO:0000256" key="2">
    <source>
        <dbReference type="PROSITE-ProRule" id="PRU00376"/>
    </source>
</evidence>
<dbReference type="OrthoDB" id="10053467at2759"/>
<feature type="domain" description="YEATS" evidence="4">
    <location>
        <begin position="58"/>
        <end position="320"/>
    </location>
</feature>
<dbReference type="GO" id="GO:0005634">
    <property type="term" value="C:nucleus"/>
    <property type="evidence" value="ECO:0007669"/>
    <property type="project" value="UniProtKB-SubCell"/>
</dbReference>
<evidence type="ECO:0000259" key="4">
    <source>
        <dbReference type="PROSITE" id="PS51037"/>
    </source>
</evidence>
<comment type="caution">
    <text evidence="5">The sequence shown here is derived from an EMBL/GenBank/DDBJ whole genome shotgun (WGS) entry which is preliminary data.</text>
</comment>
<dbReference type="InterPro" id="IPR005033">
    <property type="entry name" value="YEATS"/>
</dbReference>
<dbReference type="OMA" id="DDTWAEH"/>
<sequence>MRGGEKGAAVVEQEHVLYTGAVLVPFCVGSVALPLSLCRASTLSPLSTTLPSVPRRKANPQRRATKKGQKGTSHNEGNNDDPHDYNAGISRCTHLRYSYLRDGSSAAQDLAYRRELHTLGEVASLSASAKEKAEAAATASQLYALVDRVVFKLPNSFPEPRRELTHPPFFIMDDTWAEHLVEIEVHCRPWLGIAPFTLSHMVLLQKRADFPPQLLSSTFGQTKPPPTVILAPSDPVLLPSSYTAAAITRPRSKRRVEEPDGTHSTVVVERNADMDEVCTEERGICVNVDDIEEFSIVAERRDAIRIFHPTLNVARYLAAVRNLPQPELEPPPSFCVLPGQKSVPFHMQPDEDNAPEDNSSCDVAKRGRSIATEGEHSLRARDVESLPPWCFPFEAIMHAHEPKRRDGAIDAMRSVLAALQKEQAELREGIEQKISSAVTNADELRSVIQRMRETCALLEKPVGQ</sequence>
<evidence type="ECO:0000256" key="1">
    <source>
        <dbReference type="ARBA" id="ARBA00023242"/>
    </source>
</evidence>
<dbReference type="Gene3D" id="2.60.40.1970">
    <property type="entry name" value="YEATS domain"/>
    <property type="match status" value="1"/>
</dbReference>
<dbReference type="RefSeq" id="XP_029242446.1">
    <property type="nucleotide sequence ID" value="XM_029377678.1"/>
</dbReference>
<organism evidence="5 6">
    <name type="scientific">Trypanosoma rangeli</name>
    <dbReference type="NCBI Taxonomy" id="5698"/>
    <lineage>
        <taxon>Eukaryota</taxon>
        <taxon>Discoba</taxon>
        <taxon>Euglenozoa</taxon>
        <taxon>Kinetoplastea</taxon>
        <taxon>Metakinetoplastina</taxon>
        <taxon>Trypanosomatida</taxon>
        <taxon>Trypanosomatidae</taxon>
        <taxon>Trypanosoma</taxon>
        <taxon>Herpetosoma</taxon>
    </lineage>
</organism>
<dbReference type="GeneID" id="40324540"/>
<dbReference type="InterPro" id="IPR038704">
    <property type="entry name" value="YEAST_sf"/>
</dbReference>
<dbReference type="VEuPathDB" id="TriTrypDB:TRSC58_01731"/>
<dbReference type="PROSITE" id="PS51037">
    <property type="entry name" value="YEATS"/>
    <property type="match status" value="1"/>
</dbReference>
<reference evidence="5 6" key="1">
    <citation type="journal article" date="2018" name="BMC Genomics">
        <title>Genomic comparison of Trypanosoma conorhini and Trypanosoma rangeli to Trypanosoma cruzi strains of high and low virulence.</title>
        <authorList>
            <person name="Bradwell K.R."/>
            <person name="Koparde V.N."/>
            <person name="Matveyev A.V."/>
            <person name="Serrano M.G."/>
            <person name="Alves J.M."/>
            <person name="Parikh H."/>
            <person name="Huang B."/>
            <person name="Lee V."/>
            <person name="Espinosa-Alvarez O."/>
            <person name="Ortiz P.A."/>
            <person name="Costa-Martins A.G."/>
            <person name="Teixeira M.M."/>
            <person name="Buck G.A."/>
        </authorList>
    </citation>
    <scope>NUCLEOTIDE SEQUENCE [LARGE SCALE GENOMIC DNA]</scope>
    <source>
        <strain evidence="5 6">AM80</strain>
    </source>
</reference>
<dbReference type="Pfam" id="PF03366">
    <property type="entry name" value="YEATS"/>
    <property type="match status" value="1"/>
</dbReference>
<evidence type="ECO:0000256" key="3">
    <source>
        <dbReference type="SAM" id="MobiDB-lite"/>
    </source>
</evidence>
<accession>A0A3R7LCY2</accession>
<keyword evidence="1 2" id="KW-0539">Nucleus</keyword>
<dbReference type="InterPro" id="IPR055129">
    <property type="entry name" value="YEATS_dom"/>
</dbReference>
<dbReference type="AlphaFoldDB" id="A0A3R7LCY2"/>
<dbReference type="PANTHER" id="PTHR23195">
    <property type="entry name" value="YEATS DOMAIN"/>
    <property type="match status" value="1"/>
</dbReference>
<feature type="compositionally biased region" description="Basic residues" evidence="3">
    <location>
        <begin position="54"/>
        <end position="69"/>
    </location>
</feature>
<dbReference type="Proteomes" id="UP000283634">
    <property type="component" value="Unassembled WGS sequence"/>
</dbReference>
<gene>
    <name evidence="5" type="ORF">TraAM80_00607</name>
</gene>
<dbReference type="GO" id="GO:0006355">
    <property type="term" value="P:regulation of DNA-templated transcription"/>
    <property type="evidence" value="ECO:0007669"/>
    <property type="project" value="InterPro"/>
</dbReference>
<evidence type="ECO:0000313" key="6">
    <source>
        <dbReference type="Proteomes" id="UP000283634"/>
    </source>
</evidence>
<keyword evidence="6" id="KW-1185">Reference proteome</keyword>
<name>A0A3R7LCY2_TRYRA</name>
<dbReference type="EMBL" id="MKGL01000011">
    <property type="protein sequence ID" value="RNF11912.1"/>
    <property type="molecule type" value="Genomic_DNA"/>
</dbReference>
<protein>
    <recommendedName>
        <fullName evidence="4">YEATS domain-containing protein</fullName>
    </recommendedName>
</protein>
<feature type="region of interest" description="Disordered" evidence="3">
    <location>
        <begin position="48"/>
        <end position="85"/>
    </location>
</feature>